<evidence type="ECO:0000313" key="1">
    <source>
        <dbReference type="EMBL" id="ESA20558.1"/>
    </source>
</evidence>
<dbReference type="HOGENOM" id="CLU_2607199_0_0_1"/>
<dbReference type="AlphaFoldDB" id="U9UPV5"/>
<proteinExistence type="predicted"/>
<gene>
    <name evidence="1" type="ORF">GLOINDRAFT_18402</name>
</gene>
<sequence length="79" mass="9542">MILLLSQPFTQQCRNFVHQYFWFWKVYKYPSLTLIKSSQEKSLNDETSVILREEQEENWVMVKQCRGRGDGIEYSLYPS</sequence>
<organism evidence="1">
    <name type="scientific">Rhizophagus irregularis (strain DAOM 181602 / DAOM 197198 / MUCL 43194)</name>
    <name type="common">Arbuscular mycorrhizal fungus</name>
    <name type="synonym">Glomus intraradices</name>
    <dbReference type="NCBI Taxonomy" id="747089"/>
    <lineage>
        <taxon>Eukaryota</taxon>
        <taxon>Fungi</taxon>
        <taxon>Fungi incertae sedis</taxon>
        <taxon>Mucoromycota</taxon>
        <taxon>Glomeromycotina</taxon>
        <taxon>Glomeromycetes</taxon>
        <taxon>Glomerales</taxon>
        <taxon>Glomeraceae</taxon>
        <taxon>Rhizophagus</taxon>
    </lineage>
</organism>
<protein>
    <submittedName>
        <fullName evidence="1">Uncharacterized protein</fullName>
    </submittedName>
</protein>
<name>U9UPV5_RHIID</name>
<reference evidence="1" key="1">
    <citation type="submission" date="2013-07" db="EMBL/GenBank/DDBJ databases">
        <title>The genome of an arbuscular mycorrhizal fungus provides insights into the evolution of the oldest plant symbiosis.</title>
        <authorList>
            <consortium name="DOE Joint Genome Institute"/>
            <person name="Tisserant E."/>
            <person name="Malbreil M."/>
            <person name="Kuo A."/>
            <person name="Kohler A."/>
            <person name="Symeonidi A."/>
            <person name="Balestrini R."/>
            <person name="Charron P."/>
            <person name="Duensing N."/>
            <person name="Frei-dit-Frey N."/>
            <person name="Gianinazzi-Pearson V."/>
            <person name="Gilbert B."/>
            <person name="Handa Y."/>
            <person name="Hijri M."/>
            <person name="Kaul R."/>
            <person name="Kawaguchi M."/>
            <person name="Krajinski F."/>
            <person name="Lammers P."/>
            <person name="Lapierre D."/>
            <person name="Masclaux F.G."/>
            <person name="Murat C."/>
            <person name="Morin E."/>
            <person name="Ndikumana S."/>
            <person name="Pagni M."/>
            <person name="Petitpierre D."/>
            <person name="Requena N."/>
            <person name="Rosikiewicz P."/>
            <person name="Riley R."/>
            <person name="Saito K."/>
            <person name="San Clemente H."/>
            <person name="Shapiro H."/>
            <person name="van Tuinen D."/>
            <person name="Becard G."/>
            <person name="Bonfante P."/>
            <person name="Paszkowski U."/>
            <person name="Shachar-Hill Y."/>
            <person name="Young J.P."/>
            <person name="Sanders I.R."/>
            <person name="Henrissat B."/>
            <person name="Rensing S.A."/>
            <person name="Grigoriev I.V."/>
            <person name="Corradi N."/>
            <person name="Roux C."/>
            <person name="Martin F."/>
        </authorList>
    </citation>
    <scope>NUCLEOTIDE SEQUENCE</scope>
    <source>
        <strain evidence="1">DAOM 197198</strain>
    </source>
</reference>
<accession>U9UPV5</accession>
<dbReference type="EMBL" id="KI277216">
    <property type="protein sequence ID" value="ESA20558.1"/>
    <property type="molecule type" value="Genomic_DNA"/>
</dbReference>